<protein>
    <submittedName>
        <fullName evidence="1">Uncharacterized protein</fullName>
    </submittedName>
</protein>
<dbReference type="RefSeq" id="WP_173079992.1">
    <property type="nucleotide sequence ID" value="NZ_BAABJB010000055.1"/>
</dbReference>
<gene>
    <name evidence="1" type="ORF">Prum_069760</name>
</gene>
<name>A0A6V8LAF6_9ACTN</name>
<accession>A0A6V8LAF6</accession>
<sequence>MPITTADGLAVRSATCCVPGDFTDDWPALLAVLFDEDMRAVPRLLARPGASTDALIEPIPTQPVRCAGGPVGLLNLDAIRAHGYRDALARYQAWSNPHPADRPGPVQQALLDAGKEAFLTHQALHRLVGDAVIIVDGPPLYPANTSPLARLEFLHVANELLQALPADHVVIAVTV</sequence>
<dbReference type="EMBL" id="BLPG01000001">
    <property type="protein sequence ID" value="GFJ93334.1"/>
    <property type="molecule type" value="Genomic_DNA"/>
</dbReference>
<comment type="caution">
    <text evidence="1">The sequence shown here is derived from an EMBL/GenBank/DDBJ whole genome shotgun (WGS) entry which is preliminary data.</text>
</comment>
<organism evidence="1 2">
    <name type="scientific">Phytohabitans rumicis</name>
    <dbReference type="NCBI Taxonomy" id="1076125"/>
    <lineage>
        <taxon>Bacteria</taxon>
        <taxon>Bacillati</taxon>
        <taxon>Actinomycetota</taxon>
        <taxon>Actinomycetes</taxon>
        <taxon>Micromonosporales</taxon>
        <taxon>Micromonosporaceae</taxon>
    </lineage>
</organism>
<dbReference type="AlphaFoldDB" id="A0A6V8LAF6"/>
<keyword evidence="2" id="KW-1185">Reference proteome</keyword>
<reference evidence="1 2" key="2">
    <citation type="submission" date="2020-03" db="EMBL/GenBank/DDBJ databases">
        <authorList>
            <person name="Ichikawa N."/>
            <person name="Kimura A."/>
            <person name="Kitahashi Y."/>
            <person name="Uohara A."/>
        </authorList>
    </citation>
    <scope>NUCLEOTIDE SEQUENCE [LARGE SCALE GENOMIC DNA]</scope>
    <source>
        <strain evidence="1 2">NBRC 108638</strain>
    </source>
</reference>
<evidence type="ECO:0000313" key="1">
    <source>
        <dbReference type="EMBL" id="GFJ93334.1"/>
    </source>
</evidence>
<dbReference type="Proteomes" id="UP000482960">
    <property type="component" value="Unassembled WGS sequence"/>
</dbReference>
<proteinExistence type="predicted"/>
<evidence type="ECO:0000313" key="2">
    <source>
        <dbReference type="Proteomes" id="UP000482960"/>
    </source>
</evidence>
<reference evidence="1 2" key="1">
    <citation type="submission" date="2020-03" db="EMBL/GenBank/DDBJ databases">
        <title>Whole genome shotgun sequence of Phytohabitans rumicis NBRC 108638.</title>
        <authorList>
            <person name="Komaki H."/>
            <person name="Tamura T."/>
        </authorList>
    </citation>
    <scope>NUCLEOTIDE SEQUENCE [LARGE SCALE GENOMIC DNA]</scope>
    <source>
        <strain evidence="1 2">NBRC 108638</strain>
    </source>
</reference>